<dbReference type="InterPro" id="IPR013128">
    <property type="entry name" value="Peptidase_C1A"/>
</dbReference>
<dbReference type="PANTHER" id="PTHR12411">
    <property type="entry name" value="CYSTEINE PROTEASE FAMILY C1-RELATED"/>
    <property type="match status" value="1"/>
</dbReference>
<comment type="similarity">
    <text evidence="1">Belongs to the peptidase C1 family.</text>
</comment>
<dbReference type="InterPro" id="IPR038765">
    <property type="entry name" value="Papain-like_cys_pep_sf"/>
</dbReference>
<protein>
    <submittedName>
        <fullName evidence="5">C1 family peptidase</fullName>
    </submittedName>
</protein>
<proteinExistence type="inferred from homology"/>
<dbReference type="CDD" id="cd02619">
    <property type="entry name" value="Peptidase_C1"/>
    <property type="match status" value="1"/>
</dbReference>
<keyword evidence="3" id="KW-0732">Signal</keyword>
<evidence type="ECO:0000313" key="5">
    <source>
        <dbReference type="EMBL" id="MDC0675301.1"/>
    </source>
</evidence>
<feature type="chain" id="PRO_5047333959" evidence="3">
    <location>
        <begin position="23"/>
        <end position="527"/>
    </location>
</feature>
<dbReference type="InterPro" id="IPR000668">
    <property type="entry name" value="Peptidase_C1A_C"/>
</dbReference>
<evidence type="ECO:0000256" key="1">
    <source>
        <dbReference type="ARBA" id="ARBA00008455"/>
    </source>
</evidence>
<name>A0ABT5BMA4_9BACT</name>
<dbReference type="SUPFAM" id="SSF54001">
    <property type="entry name" value="Cysteine proteinases"/>
    <property type="match status" value="1"/>
</dbReference>
<organism evidence="5 6">
    <name type="scientific">Nannocystis radixulma</name>
    <dbReference type="NCBI Taxonomy" id="2995305"/>
    <lineage>
        <taxon>Bacteria</taxon>
        <taxon>Pseudomonadati</taxon>
        <taxon>Myxococcota</taxon>
        <taxon>Polyangia</taxon>
        <taxon>Nannocystales</taxon>
        <taxon>Nannocystaceae</taxon>
        <taxon>Nannocystis</taxon>
    </lineage>
</organism>
<feature type="region of interest" description="Disordered" evidence="2">
    <location>
        <begin position="26"/>
        <end position="51"/>
    </location>
</feature>
<comment type="caution">
    <text evidence="5">The sequence shown here is derived from an EMBL/GenBank/DDBJ whole genome shotgun (WGS) entry which is preliminary data.</text>
</comment>
<evidence type="ECO:0000259" key="4">
    <source>
        <dbReference type="SMART" id="SM00645"/>
    </source>
</evidence>
<keyword evidence="6" id="KW-1185">Reference proteome</keyword>
<dbReference type="Pfam" id="PF00112">
    <property type="entry name" value="Peptidase_C1"/>
    <property type="match status" value="1"/>
</dbReference>
<feature type="domain" description="Peptidase C1A papain C-terminal" evidence="4">
    <location>
        <begin position="249"/>
        <end position="518"/>
    </location>
</feature>
<dbReference type="EMBL" id="JAQNDN010000027">
    <property type="protein sequence ID" value="MDC0675301.1"/>
    <property type="molecule type" value="Genomic_DNA"/>
</dbReference>
<dbReference type="SMART" id="SM00645">
    <property type="entry name" value="Pept_C1"/>
    <property type="match status" value="1"/>
</dbReference>
<evidence type="ECO:0000256" key="2">
    <source>
        <dbReference type="SAM" id="MobiDB-lite"/>
    </source>
</evidence>
<feature type="signal peptide" evidence="3">
    <location>
        <begin position="1"/>
        <end position="22"/>
    </location>
</feature>
<feature type="compositionally biased region" description="Acidic residues" evidence="2">
    <location>
        <begin position="33"/>
        <end position="50"/>
    </location>
</feature>
<evidence type="ECO:0000256" key="3">
    <source>
        <dbReference type="SAM" id="SignalP"/>
    </source>
</evidence>
<dbReference type="Gene3D" id="3.90.70.10">
    <property type="entry name" value="Cysteine proteinases"/>
    <property type="match status" value="1"/>
</dbReference>
<sequence length="527" mass="54858">MTRRIRPLVSSLLLLAFLVPSCDDNIGSSDSSDRDDSDDSDDSDGGDGDELAAALPGSKAELDALADQGVIARSTPESIEMADREYAERLRAAELRVRAAASREHGERLAAIIAPARGVELTKDGNYRVKIADAELGEREIITMGAATTTLDVASALDGLDSPSNQLAAYRVLYDSLIPTARERLGAASPESLVSARASVIRAEIERLAAHPDLLGSLVVPQDSGAPPAPTADNSGAVCSPSPASGVVANFSFPLKPKLTSIKNQGNRGTCAAFAITSAVETARSVGGGGQANYSEQDLQFRGKAVWSGLSNYGDGLHVGQTLDLATSQNYHFANESSWPYNPSYSRLDLEGLSMYVNSCTGYTFSPGGLASNYCSDTAHQGGQFCAGNTCFYASAVGTGTGSRVTASMDLSVSVAVIKAYLALNKSLVMSFTVPTSFTTPAVGGYVNALPPPLEATDGGHAIHVVGTIDNAQLAIARPGAPAGDGGGYLILKNSWGSCAGDGGFFYMSYNTMALYAYAMRLVEVAN</sequence>
<evidence type="ECO:0000313" key="6">
    <source>
        <dbReference type="Proteomes" id="UP001217838"/>
    </source>
</evidence>
<reference evidence="5 6" key="1">
    <citation type="submission" date="2022-11" db="EMBL/GenBank/DDBJ databases">
        <title>Minimal conservation of predation-associated metabolite biosynthetic gene clusters underscores biosynthetic potential of Myxococcota including descriptions for ten novel species: Archangium lansinium sp. nov., Myxococcus landrumus sp. nov., Nannocystis bai.</title>
        <authorList>
            <person name="Ahearne A."/>
            <person name="Stevens C."/>
            <person name="Dowd S."/>
        </authorList>
    </citation>
    <scope>NUCLEOTIDE SEQUENCE [LARGE SCALE GENOMIC DNA]</scope>
    <source>
        <strain evidence="5 6">NCELM</strain>
    </source>
</reference>
<accession>A0ABT5BMA4</accession>
<dbReference type="RefSeq" id="WP_272010252.1">
    <property type="nucleotide sequence ID" value="NZ_JAQNDN010000027.1"/>
</dbReference>
<dbReference type="Proteomes" id="UP001217838">
    <property type="component" value="Unassembled WGS sequence"/>
</dbReference>
<gene>
    <name evidence="5" type="ORF">POL58_46595</name>
</gene>